<dbReference type="EMBL" id="BK015854">
    <property type="protein sequence ID" value="DAD69702.1"/>
    <property type="molecule type" value="Genomic_DNA"/>
</dbReference>
<accession>A0A8S5LI85</accession>
<evidence type="ECO:0000313" key="1">
    <source>
        <dbReference type="EMBL" id="DAD69702.1"/>
    </source>
</evidence>
<sequence length="315" mass="35181">MKKILFLLSLVLLVASCRKESDRPILPLRLGEEDAKELQLTQSETRMILLKGGDGKYTATIEDARIASSSISRDTLRVSGLLYGETSLTLRSHDEVRRVRVLVVPPPFASNEDAVTLRPGDDVQTLSLSGGGARASLKVEDPEKAADIVWQAETGLVKIKAKYEGDIKLIATSEDRKTTKEILVKVRCAGSADRFGVYMTNSRQLSQLFPCRIMARLKGKSVRFSESAIPVLRTKKGLTPESRVNRVLTLTPEIVAPVVGEARKVKIDWLDASIFYKEHPLKREGEYTVYVEEVRDRQVVLRGRGFKIVAPYRKD</sequence>
<reference evidence="1" key="1">
    <citation type="journal article" date="2021" name="Proc. Natl. Acad. Sci. U.S.A.">
        <title>A Catalog of Tens of Thousands of Viruses from Human Metagenomes Reveals Hidden Associations with Chronic Diseases.</title>
        <authorList>
            <person name="Tisza M.J."/>
            <person name="Buck C.B."/>
        </authorList>
    </citation>
    <scope>NUCLEOTIDE SEQUENCE</scope>
    <source>
        <strain evidence="1">CtFCq8</strain>
    </source>
</reference>
<protein>
    <submittedName>
        <fullName evidence="1">Protein involved in gliding motility 9 Secretion System Type.5A</fullName>
    </submittedName>
</protein>
<organism evidence="1">
    <name type="scientific">Myoviridae sp. ctFCq8</name>
    <dbReference type="NCBI Taxonomy" id="2827605"/>
    <lineage>
        <taxon>Viruses</taxon>
        <taxon>Duplodnaviria</taxon>
        <taxon>Heunggongvirae</taxon>
        <taxon>Uroviricota</taxon>
        <taxon>Caudoviricetes</taxon>
    </lineage>
</organism>
<dbReference type="PROSITE" id="PS51257">
    <property type="entry name" value="PROKAR_LIPOPROTEIN"/>
    <property type="match status" value="1"/>
</dbReference>
<name>A0A8S5LI85_9CAUD</name>
<proteinExistence type="predicted"/>